<feature type="domain" description="S-locus receptor kinase C-terminal" evidence="2">
    <location>
        <begin position="9"/>
        <end position="54"/>
    </location>
</feature>
<organism evidence="3">
    <name type="scientific">Rhizophora mucronata</name>
    <name type="common">Asiatic mangrove</name>
    <dbReference type="NCBI Taxonomy" id="61149"/>
    <lineage>
        <taxon>Eukaryota</taxon>
        <taxon>Viridiplantae</taxon>
        <taxon>Streptophyta</taxon>
        <taxon>Embryophyta</taxon>
        <taxon>Tracheophyta</taxon>
        <taxon>Spermatophyta</taxon>
        <taxon>Magnoliopsida</taxon>
        <taxon>eudicotyledons</taxon>
        <taxon>Gunneridae</taxon>
        <taxon>Pentapetalae</taxon>
        <taxon>rosids</taxon>
        <taxon>fabids</taxon>
        <taxon>Malpighiales</taxon>
        <taxon>Rhizophoraceae</taxon>
        <taxon>Rhizophora</taxon>
    </lineage>
</organism>
<sequence>MSTVVLMLSSDIALPEPKEPGFFTERDMMESDSSSTKHESSSTNELTVTLLEPR</sequence>
<dbReference type="InterPro" id="IPR021820">
    <property type="entry name" value="S-locus_recpt_kinase_C"/>
</dbReference>
<accession>A0A2P2N4V4</accession>
<reference evidence="3" key="1">
    <citation type="submission" date="2018-02" db="EMBL/GenBank/DDBJ databases">
        <title>Rhizophora mucronata_Transcriptome.</title>
        <authorList>
            <person name="Meera S.P."/>
            <person name="Sreeshan A."/>
            <person name="Augustine A."/>
        </authorList>
    </citation>
    <scope>NUCLEOTIDE SEQUENCE</scope>
    <source>
        <tissue evidence="3">Leaf</tissue>
    </source>
</reference>
<dbReference type="GO" id="GO:0004674">
    <property type="term" value="F:protein serine/threonine kinase activity"/>
    <property type="evidence" value="ECO:0007669"/>
    <property type="project" value="InterPro"/>
</dbReference>
<feature type="compositionally biased region" description="Basic and acidic residues" evidence="1">
    <location>
        <begin position="17"/>
        <end position="40"/>
    </location>
</feature>
<name>A0A2P2N4V4_RHIMU</name>
<evidence type="ECO:0000259" key="2">
    <source>
        <dbReference type="Pfam" id="PF11883"/>
    </source>
</evidence>
<evidence type="ECO:0000313" key="3">
    <source>
        <dbReference type="EMBL" id="MBX37507.1"/>
    </source>
</evidence>
<protein>
    <recommendedName>
        <fullName evidence="2">S-locus receptor kinase C-terminal domain-containing protein</fullName>
    </recommendedName>
</protein>
<proteinExistence type="predicted"/>
<evidence type="ECO:0000256" key="1">
    <source>
        <dbReference type="SAM" id="MobiDB-lite"/>
    </source>
</evidence>
<dbReference type="AlphaFoldDB" id="A0A2P2N4V4"/>
<feature type="region of interest" description="Disordered" evidence="1">
    <location>
        <begin position="17"/>
        <end position="54"/>
    </location>
</feature>
<dbReference type="Pfam" id="PF11883">
    <property type="entry name" value="DUF3403"/>
    <property type="match status" value="1"/>
</dbReference>
<dbReference type="EMBL" id="GGEC01057023">
    <property type="protein sequence ID" value="MBX37507.1"/>
    <property type="molecule type" value="Transcribed_RNA"/>
</dbReference>